<organism evidence="1 2">
    <name type="scientific">Smallanthus sonchifolius</name>
    <dbReference type="NCBI Taxonomy" id="185202"/>
    <lineage>
        <taxon>Eukaryota</taxon>
        <taxon>Viridiplantae</taxon>
        <taxon>Streptophyta</taxon>
        <taxon>Embryophyta</taxon>
        <taxon>Tracheophyta</taxon>
        <taxon>Spermatophyta</taxon>
        <taxon>Magnoliopsida</taxon>
        <taxon>eudicotyledons</taxon>
        <taxon>Gunneridae</taxon>
        <taxon>Pentapetalae</taxon>
        <taxon>asterids</taxon>
        <taxon>campanulids</taxon>
        <taxon>Asterales</taxon>
        <taxon>Asteraceae</taxon>
        <taxon>Asteroideae</taxon>
        <taxon>Heliantheae alliance</taxon>
        <taxon>Millerieae</taxon>
        <taxon>Smallanthus</taxon>
    </lineage>
</organism>
<evidence type="ECO:0000313" key="1">
    <source>
        <dbReference type="EMBL" id="KAI3801976.1"/>
    </source>
</evidence>
<accession>A0ACB9I352</accession>
<gene>
    <name evidence="1" type="ORF">L1987_30096</name>
</gene>
<reference evidence="2" key="1">
    <citation type="journal article" date="2022" name="Mol. Ecol. Resour.">
        <title>The genomes of chicory, endive, great burdock and yacon provide insights into Asteraceae palaeo-polyploidization history and plant inulin production.</title>
        <authorList>
            <person name="Fan W."/>
            <person name="Wang S."/>
            <person name="Wang H."/>
            <person name="Wang A."/>
            <person name="Jiang F."/>
            <person name="Liu H."/>
            <person name="Zhao H."/>
            <person name="Xu D."/>
            <person name="Zhang Y."/>
        </authorList>
    </citation>
    <scope>NUCLEOTIDE SEQUENCE [LARGE SCALE GENOMIC DNA]</scope>
    <source>
        <strain evidence="2">cv. Yunnan</strain>
    </source>
</reference>
<evidence type="ECO:0000313" key="2">
    <source>
        <dbReference type="Proteomes" id="UP001056120"/>
    </source>
</evidence>
<sequence length="76" mass="8032">MVVMVVIVVTSFVSLFMRAAIAMCCSAGRGVRSLNLTHNKNDNIADLSKYVCRAGIAGLIAVVVAAVDSSCKQSRK</sequence>
<dbReference type="EMBL" id="CM042027">
    <property type="protein sequence ID" value="KAI3801976.1"/>
    <property type="molecule type" value="Genomic_DNA"/>
</dbReference>
<dbReference type="Proteomes" id="UP001056120">
    <property type="component" value="Linkage Group LG10"/>
</dbReference>
<proteinExistence type="predicted"/>
<reference evidence="1 2" key="2">
    <citation type="journal article" date="2022" name="Mol. Ecol. Resour.">
        <title>The genomes of chicory, endive, great burdock and yacon provide insights into Asteraceae paleo-polyploidization history and plant inulin production.</title>
        <authorList>
            <person name="Fan W."/>
            <person name="Wang S."/>
            <person name="Wang H."/>
            <person name="Wang A."/>
            <person name="Jiang F."/>
            <person name="Liu H."/>
            <person name="Zhao H."/>
            <person name="Xu D."/>
            <person name="Zhang Y."/>
        </authorList>
    </citation>
    <scope>NUCLEOTIDE SEQUENCE [LARGE SCALE GENOMIC DNA]</scope>
    <source>
        <strain evidence="2">cv. Yunnan</strain>
        <tissue evidence="1">Leaves</tissue>
    </source>
</reference>
<protein>
    <submittedName>
        <fullName evidence="1">Uncharacterized protein</fullName>
    </submittedName>
</protein>
<name>A0ACB9I352_9ASTR</name>
<keyword evidence="2" id="KW-1185">Reference proteome</keyword>
<comment type="caution">
    <text evidence="1">The sequence shown here is derived from an EMBL/GenBank/DDBJ whole genome shotgun (WGS) entry which is preliminary data.</text>
</comment>